<reference evidence="10 11" key="1">
    <citation type="submission" date="2015-06" db="EMBL/GenBank/DDBJ databases">
        <title>Draft genome of the ant-associated black yeast Phialophora attae CBS 131958.</title>
        <authorList>
            <person name="Moreno L.F."/>
            <person name="Stielow B.J."/>
            <person name="de Hoog S."/>
            <person name="Vicente V.A."/>
            <person name="Weiss V.A."/>
            <person name="de Vries M."/>
            <person name="Cruz L.M."/>
            <person name="Souza E.M."/>
        </authorList>
    </citation>
    <scope>NUCLEOTIDE SEQUENCE [LARGE SCALE GENOMIC DNA]</scope>
    <source>
        <strain evidence="10 11">CBS 131958</strain>
    </source>
</reference>
<dbReference type="AlphaFoldDB" id="A0A0N0NJN2"/>
<dbReference type="PANTHER" id="PTHR10972">
    <property type="entry name" value="OXYSTEROL-BINDING PROTEIN-RELATED"/>
    <property type="match status" value="1"/>
</dbReference>
<dbReference type="GO" id="GO:0034727">
    <property type="term" value="P:piecemeal microautophagy of the nucleus"/>
    <property type="evidence" value="ECO:0007669"/>
    <property type="project" value="TreeGrafter"/>
</dbReference>
<dbReference type="GO" id="GO:0120009">
    <property type="term" value="P:intermembrane lipid transfer"/>
    <property type="evidence" value="ECO:0007669"/>
    <property type="project" value="UniProtKB-ARBA"/>
</dbReference>
<feature type="compositionally biased region" description="Low complexity" evidence="8">
    <location>
        <begin position="369"/>
        <end position="383"/>
    </location>
</feature>
<dbReference type="GO" id="GO:0005829">
    <property type="term" value="C:cytosol"/>
    <property type="evidence" value="ECO:0007669"/>
    <property type="project" value="TreeGrafter"/>
</dbReference>
<organism evidence="10 11">
    <name type="scientific">Cyphellophora attinorum</name>
    <dbReference type="NCBI Taxonomy" id="1664694"/>
    <lineage>
        <taxon>Eukaryota</taxon>
        <taxon>Fungi</taxon>
        <taxon>Dikarya</taxon>
        <taxon>Ascomycota</taxon>
        <taxon>Pezizomycotina</taxon>
        <taxon>Eurotiomycetes</taxon>
        <taxon>Chaetothyriomycetidae</taxon>
        <taxon>Chaetothyriales</taxon>
        <taxon>Cyphellophoraceae</taxon>
        <taxon>Cyphellophora</taxon>
    </lineage>
</organism>
<dbReference type="OrthoDB" id="1854502at2759"/>
<keyword evidence="4" id="KW-0963">Cytoplasm</keyword>
<dbReference type="SUPFAM" id="SSF50729">
    <property type="entry name" value="PH domain-like"/>
    <property type="match status" value="1"/>
</dbReference>
<dbReference type="Pfam" id="PF15409">
    <property type="entry name" value="PH_8"/>
    <property type="match status" value="1"/>
</dbReference>
<dbReference type="CDD" id="cd13289">
    <property type="entry name" value="PH_Osh3p_yeast"/>
    <property type="match status" value="1"/>
</dbReference>
<evidence type="ECO:0000256" key="8">
    <source>
        <dbReference type="SAM" id="MobiDB-lite"/>
    </source>
</evidence>
<dbReference type="GO" id="GO:0035621">
    <property type="term" value="P:ER to Golgi ceramide transport"/>
    <property type="evidence" value="ECO:0007669"/>
    <property type="project" value="TreeGrafter"/>
</dbReference>
<evidence type="ECO:0000256" key="4">
    <source>
        <dbReference type="ARBA" id="ARBA00022490"/>
    </source>
</evidence>
<dbReference type="RefSeq" id="XP_017997134.1">
    <property type="nucleotide sequence ID" value="XM_018141370.1"/>
</dbReference>
<dbReference type="STRING" id="1664694.A0A0N0NJN2"/>
<dbReference type="FunFam" id="2.40.160.120:FF:000013">
    <property type="entry name" value="Oxysterol binding protein"/>
    <property type="match status" value="1"/>
</dbReference>
<comment type="similarity">
    <text evidence="2">Belongs to the OSBP family.</text>
</comment>
<keyword evidence="11" id="KW-1185">Reference proteome</keyword>
<dbReference type="SUPFAM" id="SSF101576">
    <property type="entry name" value="Supernatant protein factor (SPF), C-terminal domain"/>
    <property type="match status" value="1"/>
</dbReference>
<evidence type="ECO:0000256" key="1">
    <source>
        <dbReference type="ARBA" id="ARBA00004496"/>
    </source>
</evidence>
<dbReference type="Gene3D" id="2.60.120.680">
    <property type="entry name" value="GOLD domain"/>
    <property type="match status" value="1"/>
</dbReference>
<dbReference type="GO" id="GO:0006897">
    <property type="term" value="P:endocytosis"/>
    <property type="evidence" value="ECO:0007669"/>
    <property type="project" value="TreeGrafter"/>
</dbReference>
<dbReference type="GO" id="GO:0097038">
    <property type="term" value="C:perinuclear endoplasmic reticulum"/>
    <property type="evidence" value="ECO:0007669"/>
    <property type="project" value="TreeGrafter"/>
</dbReference>
<dbReference type="InterPro" id="IPR000648">
    <property type="entry name" value="Oxysterol-bd"/>
</dbReference>
<dbReference type="PANTHER" id="PTHR10972:SF203">
    <property type="entry name" value="OXYSTEROL-BINDING PROTEIN HOMOLOG 3"/>
    <property type="match status" value="1"/>
</dbReference>
<dbReference type="SUPFAM" id="SSF144000">
    <property type="entry name" value="Oxysterol-binding protein-like"/>
    <property type="match status" value="1"/>
</dbReference>
<name>A0A0N0NJN2_9EURO</name>
<evidence type="ECO:0000313" key="10">
    <source>
        <dbReference type="EMBL" id="KPI37171.1"/>
    </source>
</evidence>
<dbReference type="GeneID" id="28733250"/>
<dbReference type="GO" id="GO:0005886">
    <property type="term" value="C:plasma membrane"/>
    <property type="evidence" value="ECO:0007669"/>
    <property type="project" value="TreeGrafter"/>
</dbReference>
<proteinExistence type="inferred from homology"/>
<dbReference type="InterPro" id="IPR041680">
    <property type="entry name" value="PH_8"/>
</dbReference>
<dbReference type="InterPro" id="IPR037239">
    <property type="entry name" value="OSBP_sf"/>
</dbReference>
<evidence type="ECO:0000256" key="2">
    <source>
        <dbReference type="ARBA" id="ARBA00008842"/>
    </source>
</evidence>
<keyword evidence="3" id="KW-0813">Transport</keyword>
<dbReference type="InterPro" id="IPR011993">
    <property type="entry name" value="PH-like_dom_sf"/>
</dbReference>
<evidence type="ECO:0000313" key="11">
    <source>
        <dbReference type="Proteomes" id="UP000038010"/>
    </source>
</evidence>
<sequence length="958" mass="105524">MAPGMEDIEIHSRSYLIRWINAKPDHTISYTVQPHKKSINFGIFKHPGHAPSITSQTSNFAVFPPPSPNLAIAEEDVASDNAPSVVIEKLKSIGLKQVAWVGKCEADRVSQGRYDVPLGEAGNYALVFDNTFSKSISKQATIFLLTYPTAWATQIHFGAQAHHGQAMAGAMAIANGTNPNRSPRLRPFTKNSTDSLRRASQPTIRTAPSESALSMEEPATIHTGVLQKRRRKKHQGFARRFFCLDYTSSTLSYYHDRNSSALRGAIPLSLAAIGANHKTREISIDSGAEIWHLKATNEADFQAWKAALEKASRNLLEASTPGEGLKLHMDYEGPNTSAMEAQEWARLETLLGKVSGTRDAVRRLCQEVATPATGSGPSSTTPTEVPNADYFTIGEDKRPFWKRKASTNERANIFKRSVSAQLAVPLPGAENLLRAQSPGASSRHRLNDDGMYDHCKDLLRDLDSLVSEFAAVMNESKVRRSGPPKSAVSRLSMQSVESQEYFDAESGPSTQLLELGSDSEPEGSTSVSGVDEDSATSSDIGDDASFSPANRAGRSASQSTFLPPKAKSLTPLPLERVKRRTTVPAPTVPPPSLIGLLRKNAGKDMSTIAMPVSTNEPLSLLQKAAEQLEYSELLDEAAKCTSPVEQMLWVAAFAISPLSGTRVKDRSIRKPFNPMLGETYELVREDKGFRFVSEKVSHRPVQLAFHAEAAEWSFTQSPKPQNKFWGKSSEISQEGKARLHFYSTGNSYVWTAATCFLRNIIAGEKYIEPVGSMTVLNETKGQKAVITFKSKGMFSGRSEDVEVDIVDEHGARTGLGLEGTWTSLLKRKDNKQTVWSAGQLVDNAPKHYGWTSFASTLNEITSVEKDKLPATDTRLRPDQQALEKGDYDSAEQTKNELEEAQRARRKEMEEGGQEWKPRWFVKVDNGDEVVWKLRAGKEGYWEERAKGSWTGVVDVLSV</sequence>
<keyword evidence="7" id="KW-0446">Lipid-binding</keyword>
<dbReference type="VEuPathDB" id="FungiDB:AB675_1475"/>
<evidence type="ECO:0000256" key="3">
    <source>
        <dbReference type="ARBA" id="ARBA00022448"/>
    </source>
</evidence>
<feature type="region of interest" description="Disordered" evidence="8">
    <location>
        <begin position="498"/>
        <end position="596"/>
    </location>
</feature>
<evidence type="ECO:0000256" key="7">
    <source>
        <dbReference type="ARBA" id="ARBA00023121"/>
    </source>
</evidence>
<dbReference type="EMBL" id="LFJN01000025">
    <property type="protein sequence ID" value="KPI37171.1"/>
    <property type="molecule type" value="Genomic_DNA"/>
</dbReference>
<dbReference type="GO" id="GO:0006887">
    <property type="term" value="P:exocytosis"/>
    <property type="evidence" value="ECO:0007669"/>
    <property type="project" value="TreeGrafter"/>
</dbReference>
<evidence type="ECO:0000256" key="5">
    <source>
        <dbReference type="ARBA" id="ARBA00022553"/>
    </source>
</evidence>
<dbReference type="GO" id="GO:0032934">
    <property type="term" value="F:sterol binding"/>
    <property type="evidence" value="ECO:0007669"/>
    <property type="project" value="TreeGrafter"/>
</dbReference>
<gene>
    <name evidence="10" type="ORF">AB675_1475</name>
</gene>
<dbReference type="Proteomes" id="UP000038010">
    <property type="component" value="Unassembled WGS sequence"/>
</dbReference>
<accession>A0A0N0NJN2</accession>
<evidence type="ECO:0000256" key="6">
    <source>
        <dbReference type="ARBA" id="ARBA00023055"/>
    </source>
</evidence>
<dbReference type="Gene3D" id="2.30.29.30">
    <property type="entry name" value="Pleckstrin-homology domain (PH domain)/Phosphotyrosine-binding domain (PTB)"/>
    <property type="match status" value="1"/>
</dbReference>
<feature type="domain" description="PH" evidence="9">
    <location>
        <begin position="219"/>
        <end position="313"/>
    </location>
</feature>
<dbReference type="InterPro" id="IPR001849">
    <property type="entry name" value="PH_domain"/>
</dbReference>
<keyword evidence="5" id="KW-0597">Phosphoprotein</keyword>
<dbReference type="InterPro" id="IPR036598">
    <property type="entry name" value="GOLD_dom_sf"/>
</dbReference>
<dbReference type="Pfam" id="PF01237">
    <property type="entry name" value="Oxysterol_BP"/>
    <property type="match status" value="1"/>
</dbReference>
<keyword evidence="6" id="KW-0445">Lipid transport</keyword>
<comment type="caution">
    <text evidence="10">The sequence shown here is derived from an EMBL/GenBank/DDBJ whole genome shotgun (WGS) entry which is preliminary data.</text>
</comment>
<dbReference type="Gene3D" id="3.30.70.3490">
    <property type="match status" value="1"/>
</dbReference>
<feature type="region of interest" description="Disordered" evidence="8">
    <location>
        <begin position="177"/>
        <end position="213"/>
    </location>
</feature>
<dbReference type="Gene3D" id="2.40.160.120">
    <property type="match status" value="1"/>
</dbReference>
<feature type="compositionally biased region" description="Polar residues" evidence="8">
    <location>
        <begin position="189"/>
        <end position="212"/>
    </location>
</feature>
<protein>
    <submittedName>
        <fullName evidence="10">Oxysterol-binding-like protein</fullName>
    </submittedName>
</protein>
<dbReference type="FunFam" id="2.30.29.30:FF:000369">
    <property type="entry name" value="Oxysterol binding protein"/>
    <property type="match status" value="1"/>
</dbReference>
<dbReference type="SMART" id="SM00233">
    <property type="entry name" value="PH"/>
    <property type="match status" value="1"/>
</dbReference>
<dbReference type="PROSITE" id="PS50003">
    <property type="entry name" value="PH_DOMAIN"/>
    <property type="match status" value="1"/>
</dbReference>
<dbReference type="GO" id="GO:0030011">
    <property type="term" value="P:maintenance of cell polarity"/>
    <property type="evidence" value="ECO:0007669"/>
    <property type="project" value="TreeGrafter"/>
</dbReference>
<dbReference type="GO" id="GO:0032541">
    <property type="term" value="C:cortical endoplasmic reticulum"/>
    <property type="evidence" value="ECO:0007669"/>
    <property type="project" value="TreeGrafter"/>
</dbReference>
<evidence type="ECO:0000259" key="9">
    <source>
        <dbReference type="PROSITE" id="PS50003"/>
    </source>
</evidence>
<feature type="region of interest" description="Disordered" evidence="8">
    <location>
        <begin position="369"/>
        <end position="389"/>
    </location>
</feature>
<feature type="region of interest" description="Disordered" evidence="8">
    <location>
        <begin position="872"/>
        <end position="909"/>
    </location>
</feature>
<comment type="subcellular location">
    <subcellularLocation>
        <location evidence="1">Cytoplasm</location>
    </subcellularLocation>
</comment>